<name>U9SHP3_RHIID</name>
<reference evidence="1" key="1">
    <citation type="submission" date="2013-07" db="EMBL/GenBank/DDBJ databases">
        <title>The genome of an arbuscular mycorrhizal fungus provides insights into the evolution of the oldest plant symbiosis.</title>
        <authorList>
            <consortium name="DOE Joint Genome Institute"/>
            <person name="Tisserant E."/>
            <person name="Malbreil M."/>
            <person name="Kuo A."/>
            <person name="Kohler A."/>
            <person name="Symeonidi A."/>
            <person name="Balestrini R."/>
            <person name="Charron P."/>
            <person name="Duensing N."/>
            <person name="Frei-dit-Frey N."/>
            <person name="Gianinazzi-Pearson V."/>
            <person name="Gilbert B."/>
            <person name="Handa Y."/>
            <person name="Hijri M."/>
            <person name="Kaul R."/>
            <person name="Kawaguchi M."/>
            <person name="Krajinski F."/>
            <person name="Lammers P."/>
            <person name="Lapierre D."/>
            <person name="Masclaux F.G."/>
            <person name="Murat C."/>
            <person name="Morin E."/>
            <person name="Ndikumana S."/>
            <person name="Pagni M."/>
            <person name="Petitpierre D."/>
            <person name="Requena N."/>
            <person name="Rosikiewicz P."/>
            <person name="Riley R."/>
            <person name="Saito K."/>
            <person name="San Clemente H."/>
            <person name="Shapiro H."/>
            <person name="van Tuinen D."/>
            <person name="Becard G."/>
            <person name="Bonfante P."/>
            <person name="Paszkowski U."/>
            <person name="Shachar-Hill Y."/>
            <person name="Young J.P."/>
            <person name="Sanders I.R."/>
            <person name="Henrissat B."/>
            <person name="Rensing S.A."/>
            <person name="Grigoriev I.V."/>
            <person name="Corradi N."/>
            <person name="Roux C."/>
            <person name="Martin F."/>
        </authorList>
    </citation>
    <scope>NUCLEOTIDE SEQUENCE</scope>
    <source>
        <strain evidence="1">DAOM 197198</strain>
    </source>
</reference>
<sequence length="78" mass="9059">TILGVLERFWDFRGISEEFWDFKISFRSKILAEIISELGNNFGQQLYTQPMEEKSLSTKAVLIQITYILVENALKSDV</sequence>
<dbReference type="EMBL" id="KI301922">
    <property type="protein sequence ID" value="ERZ94561.1"/>
    <property type="molecule type" value="Genomic_DNA"/>
</dbReference>
<accession>U9SHP3</accession>
<dbReference type="HOGENOM" id="CLU_2628712_0_0_1"/>
<evidence type="ECO:0000313" key="1">
    <source>
        <dbReference type="EMBL" id="ERZ94561.1"/>
    </source>
</evidence>
<proteinExistence type="predicted"/>
<gene>
    <name evidence="1" type="ORF">GLOINDRAFT_14486</name>
</gene>
<feature type="non-terminal residue" evidence="1">
    <location>
        <position position="1"/>
    </location>
</feature>
<dbReference type="AlphaFoldDB" id="U9SHP3"/>
<protein>
    <submittedName>
        <fullName evidence="1">Uncharacterized protein</fullName>
    </submittedName>
</protein>
<organism evidence="1">
    <name type="scientific">Rhizophagus irregularis (strain DAOM 181602 / DAOM 197198 / MUCL 43194)</name>
    <name type="common">Arbuscular mycorrhizal fungus</name>
    <name type="synonym">Glomus intraradices</name>
    <dbReference type="NCBI Taxonomy" id="747089"/>
    <lineage>
        <taxon>Eukaryota</taxon>
        <taxon>Fungi</taxon>
        <taxon>Fungi incertae sedis</taxon>
        <taxon>Mucoromycota</taxon>
        <taxon>Glomeromycotina</taxon>
        <taxon>Glomeromycetes</taxon>
        <taxon>Glomerales</taxon>
        <taxon>Glomeraceae</taxon>
        <taxon>Rhizophagus</taxon>
    </lineage>
</organism>